<evidence type="ECO:0000313" key="2">
    <source>
        <dbReference type="EMBL" id="KAF2243872.1"/>
    </source>
</evidence>
<organism evidence="2 3">
    <name type="scientific">Trematosphaeria pertusa</name>
    <dbReference type="NCBI Taxonomy" id="390896"/>
    <lineage>
        <taxon>Eukaryota</taxon>
        <taxon>Fungi</taxon>
        <taxon>Dikarya</taxon>
        <taxon>Ascomycota</taxon>
        <taxon>Pezizomycotina</taxon>
        <taxon>Dothideomycetes</taxon>
        <taxon>Pleosporomycetidae</taxon>
        <taxon>Pleosporales</taxon>
        <taxon>Massarineae</taxon>
        <taxon>Trematosphaeriaceae</taxon>
        <taxon>Trematosphaeria</taxon>
    </lineage>
</organism>
<feature type="region of interest" description="Disordered" evidence="1">
    <location>
        <begin position="1"/>
        <end position="140"/>
    </location>
</feature>
<dbReference type="RefSeq" id="XP_033678876.1">
    <property type="nucleotide sequence ID" value="XM_033827160.1"/>
</dbReference>
<gene>
    <name evidence="2" type="ORF">BU26DRAFT_509637</name>
</gene>
<feature type="compositionally biased region" description="Basic and acidic residues" evidence="1">
    <location>
        <begin position="1"/>
        <end position="12"/>
    </location>
</feature>
<feature type="compositionally biased region" description="Polar residues" evidence="1">
    <location>
        <begin position="80"/>
        <end position="96"/>
    </location>
</feature>
<proteinExistence type="predicted"/>
<reference evidence="2" key="1">
    <citation type="journal article" date="2020" name="Stud. Mycol.">
        <title>101 Dothideomycetes genomes: a test case for predicting lifestyles and emergence of pathogens.</title>
        <authorList>
            <person name="Haridas S."/>
            <person name="Albert R."/>
            <person name="Binder M."/>
            <person name="Bloem J."/>
            <person name="Labutti K."/>
            <person name="Salamov A."/>
            <person name="Andreopoulos B."/>
            <person name="Baker S."/>
            <person name="Barry K."/>
            <person name="Bills G."/>
            <person name="Bluhm B."/>
            <person name="Cannon C."/>
            <person name="Castanera R."/>
            <person name="Culley D."/>
            <person name="Daum C."/>
            <person name="Ezra D."/>
            <person name="Gonzalez J."/>
            <person name="Henrissat B."/>
            <person name="Kuo A."/>
            <person name="Liang C."/>
            <person name="Lipzen A."/>
            <person name="Lutzoni F."/>
            <person name="Magnuson J."/>
            <person name="Mondo S."/>
            <person name="Nolan M."/>
            <person name="Ohm R."/>
            <person name="Pangilinan J."/>
            <person name="Park H.-J."/>
            <person name="Ramirez L."/>
            <person name="Alfaro M."/>
            <person name="Sun H."/>
            <person name="Tritt A."/>
            <person name="Yoshinaga Y."/>
            <person name="Zwiers L.-H."/>
            <person name="Turgeon B."/>
            <person name="Goodwin S."/>
            <person name="Spatafora J."/>
            <person name="Crous P."/>
            <person name="Grigoriev I."/>
        </authorList>
    </citation>
    <scope>NUCLEOTIDE SEQUENCE</scope>
    <source>
        <strain evidence="2">CBS 122368</strain>
    </source>
</reference>
<feature type="compositionally biased region" description="Basic and acidic residues" evidence="1">
    <location>
        <begin position="26"/>
        <end position="38"/>
    </location>
</feature>
<keyword evidence="3" id="KW-1185">Reference proteome</keyword>
<dbReference type="GeneID" id="54580490"/>
<evidence type="ECO:0000256" key="1">
    <source>
        <dbReference type="SAM" id="MobiDB-lite"/>
    </source>
</evidence>
<sequence length="140" mass="14595">MPAKRDNGHDSEATNEPPTSPSSSESEQREQTPVDSRQRRSQAPSPSPSIGGGATTGTEQTNVHGGASDSEATESDHGNRPSTTPTQRSPSYLDNNPPSSPASSEATEPSTGNEQPANTPPRGSRDSTGDCESQPPDRRA</sequence>
<dbReference type="Proteomes" id="UP000800094">
    <property type="component" value="Unassembled WGS sequence"/>
</dbReference>
<accession>A0A6A6I1M4</accession>
<feature type="compositionally biased region" description="Low complexity" evidence="1">
    <location>
        <begin position="101"/>
        <end position="111"/>
    </location>
</feature>
<dbReference type="EMBL" id="ML987204">
    <property type="protein sequence ID" value="KAF2243872.1"/>
    <property type="molecule type" value="Genomic_DNA"/>
</dbReference>
<dbReference type="AlphaFoldDB" id="A0A6A6I1M4"/>
<evidence type="ECO:0000313" key="3">
    <source>
        <dbReference type="Proteomes" id="UP000800094"/>
    </source>
</evidence>
<protein>
    <submittedName>
        <fullName evidence="2">Uncharacterized protein</fullName>
    </submittedName>
</protein>
<name>A0A6A6I1M4_9PLEO</name>